<name>A0ABV5RL52_9ACTN</name>
<accession>A0ABV5RL52</accession>
<gene>
    <name evidence="1" type="ORF">ACFFTL_41585</name>
</gene>
<dbReference type="Proteomes" id="UP001589710">
    <property type="component" value="Unassembled WGS sequence"/>
</dbReference>
<reference evidence="1 2" key="1">
    <citation type="submission" date="2024-09" db="EMBL/GenBank/DDBJ databases">
        <authorList>
            <person name="Sun Q."/>
            <person name="Mori K."/>
        </authorList>
    </citation>
    <scope>NUCLEOTIDE SEQUENCE [LARGE SCALE GENOMIC DNA]</scope>
    <source>
        <strain evidence="1 2">JCM 3331</strain>
    </source>
</reference>
<proteinExistence type="predicted"/>
<organism evidence="1 2">
    <name type="scientific">Streptomyces yanii</name>
    <dbReference type="NCBI Taxonomy" id="78510"/>
    <lineage>
        <taxon>Bacteria</taxon>
        <taxon>Bacillati</taxon>
        <taxon>Actinomycetota</taxon>
        <taxon>Actinomycetes</taxon>
        <taxon>Kitasatosporales</taxon>
        <taxon>Streptomycetaceae</taxon>
        <taxon>Streptomyces</taxon>
    </lineage>
</organism>
<protein>
    <submittedName>
        <fullName evidence="1">Uncharacterized protein</fullName>
    </submittedName>
</protein>
<keyword evidence="2" id="KW-1185">Reference proteome</keyword>
<evidence type="ECO:0000313" key="2">
    <source>
        <dbReference type="Proteomes" id="UP001589710"/>
    </source>
</evidence>
<evidence type="ECO:0000313" key="1">
    <source>
        <dbReference type="EMBL" id="MFB9578591.1"/>
    </source>
</evidence>
<dbReference type="EMBL" id="JBHMCG010000182">
    <property type="protein sequence ID" value="MFB9578591.1"/>
    <property type="molecule type" value="Genomic_DNA"/>
</dbReference>
<comment type="caution">
    <text evidence="1">The sequence shown here is derived from an EMBL/GenBank/DDBJ whole genome shotgun (WGS) entry which is preliminary data.</text>
</comment>
<dbReference type="RefSeq" id="WP_345512465.1">
    <property type="nucleotide sequence ID" value="NZ_BAAAXD010000015.1"/>
</dbReference>
<sequence length="45" mass="4646">MIGDDLAGRVAAAPDDITVLVAEADGELVSAAWRVFRTGTEFAAP</sequence>